<evidence type="ECO:0000313" key="6">
    <source>
        <dbReference type="Proteomes" id="UP000051794"/>
    </source>
</evidence>
<dbReference type="GO" id="GO:0051596">
    <property type="term" value="P:methylglyoxal catabolic process"/>
    <property type="evidence" value="ECO:0007669"/>
    <property type="project" value="TreeGrafter"/>
</dbReference>
<dbReference type="CDD" id="cd19089">
    <property type="entry name" value="AKR_AKR14A1_2"/>
    <property type="match status" value="1"/>
</dbReference>
<protein>
    <recommendedName>
        <fullName evidence="4">NADP-dependent oxidoreductase domain-containing protein</fullName>
    </recommendedName>
</protein>
<dbReference type="InterPro" id="IPR023210">
    <property type="entry name" value="NADP_OxRdtase_dom"/>
</dbReference>
<proteinExistence type="inferred from homology"/>
<dbReference type="PANTHER" id="PTHR43150">
    <property type="entry name" value="HYPERKINETIC, ISOFORM M"/>
    <property type="match status" value="1"/>
</dbReference>
<gene>
    <name evidence="5" type="ORF">FD43_GL000444</name>
</gene>
<comment type="similarity">
    <text evidence="1">Belongs to the shaker potassium channel beta subunit family.</text>
</comment>
<dbReference type="InterPro" id="IPR036812">
    <property type="entry name" value="NAD(P)_OxRdtase_dom_sf"/>
</dbReference>
<dbReference type="PANTHER" id="PTHR43150:SF4">
    <property type="entry name" value="L-GLYCERALDEHYDE 3-PHOSPHATE REDUCTASE"/>
    <property type="match status" value="1"/>
</dbReference>
<dbReference type="Gene3D" id="3.20.20.100">
    <property type="entry name" value="NADP-dependent oxidoreductase domain"/>
    <property type="match status" value="1"/>
</dbReference>
<keyword evidence="3" id="KW-0560">Oxidoreductase</keyword>
<dbReference type="SUPFAM" id="SSF51430">
    <property type="entry name" value="NAD(P)-linked oxidoreductase"/>
    <property type="match status" value="1"/>
</dbReference>
<evidence type="ECO:0000256" key="1">
    <source>
        <dbReference type="ARBA" id="ARBA00006515"/>
    </source>
</evidence>
<dbReference type="EMBL" id="AZCK01000002">
    <property type="protein sequence ID" value="KRK24576.1"/>
    <property type="molecule type" value="Genomic_DNA"/>
</dbReference>
<reference evidence="5 6" key="1">
    <citation type="journal article" date="2015" name="Genome Announc.">
        <title>Expanding the biotechnology potential of lactobacilli through comparative genomics of 213 strains and associated genera.</title>
        <authorList>
            <person name="Sun Z."/>
            <person name="Harris H.M."/>
            <person name="McCann A."/>
            <person name="Guo C."/>
            <person name="Argimon S."/>
            <person name="Zhang W."/>
            <person name="Yang X."/>
            <person name="Jeffery I.B."/>
            <person name="Cooney J.C."/>
            <person name="Kagawa T.F."/>
            <person name="Liu W."/>
            <person name="Song Y."/>
            <person name="Salvetti E."/>
            <person name="Wrobel A."/>
            <person name="Rasinkangas P."/>
            <person name="Parkhill J."/>
            <person name="Rea M.C."/>
            <person name="O'Sullivan O."/>
            <person name="Ritari J."/>
            <person name="Douillard F.P."/>
            <person name="Paul Ross R."/>
            <person name="Yang R."/>
            <person name="Briner A.E."/>
            <person name="Felis G.E."/>
            <person name="de Vos W.M."/>
            <person name="Barrangou R."/>
            <person name="Klaenhammer T.R."/>
            <person name="Caufield P.W."/>
            <person name="Cui Y."/>
            <person name="Zhang H."/>
            <person name="O'Toole P.W."/>
        </authorList>
    </citation>
    <scope>NUCLEOTIDE SEQUENCE [LARGE SCALE GENOMIC DNA]</scope>
    <source>
        <strain evidence="5 6">DSM 12361</strain>
    </source>
</reference>
<dbReference type="Pfam" id="PF00248">
    <property type="entry name" value="Aldo_ket_red"/>
    <property type="match status" value="1"/>
</dbReference>
<dbReference type="Proteomes" id="UP000051794">
    <property type="component" value="Unassembled WGS sequence"/>
</dbReference>
<evidence type="ECO:0000313" key="5">
    <source>
        <dbReference type="EMBL" id="KRK24576.1"/>
    </source>
</evidence>
<sequence>MKIEVFKMYKASDERYDNMKIRRAGNSGLQLPALSFGMWHSFGDDANFKDSREVMLNAFDKGIFSYDLANNYGPGSGAAERMFGQVYKNDLKPYRDELVITTKAGYHMWPGPYGSFSARKTLIAALDRSLERMGLDYVDIYYSHRFDPNTSLEETAEALDSTVRSGKALYVGISNYNGEQTREIIKYFKELHTPFVVNQASYNMLNRSAETDGTIDALKENNDGLVAYGPLAEGILTDKYLNGLPDDLKLHFTNSFMMENKDEVVKRLNQLNELAKNRDQTLAQMSLAWLLHDPVVTSVVTGASDPKHLDSNLKALDNLDFTEDELTRINEILKK</sequence>
<name>A0A0R1FRT0_9LACO</name>
<feature type="domain" description="NADP-dependent oxidoreductase" evidence="4">
    <location>
        <begin position="34"/>
        <end position="333"/>
    </location>
</feature>
<dbReference type="AlphaFoldDB" id="A0A0R1FRT0"/>
<accession>A0A0R1FRT0</accession>
<evidence type="ECO:0000256" key="2">
    <source>
        <dbReference type="ARBA" id="ARBA00022857"/>
    </source>
</evidence>
<dbReference type="PATRIC" id="fig|1423768.4.peg.448"/>
<keyword evidence="2" id="KW-0521">NADP</keyword>
<dbReference type="GO" id="GO:0016491">
    <property type="term" value="F:oxidoreductase activity"/>
    <property type="evidence" value="ECO:0007669"/>
    <property type="project" value="UniProtKB-KW"/>
</dbReference>
<evidence type="ECO:0000259" key="4">
    <source>
        <dbReference type="Pfam" id="PF00248"/>
    </source>
</evidence>
<organism evidence="5 6">
    <name type="scientific">Apilactobacillus kunkeei DSM 12361 = ATCC 700308</name>
    <dbReference type="NCBI Taxonomy" id="1423768"/>
    <lineage>
        <taxon>Bacteria</taxon>
        <taxon>Bacillati</taxon>
        <taxon>Bacillota</taxon>
        <taxon>Bacilli</taxon>
        <taxon>Lactobacillales</taxon>
        <taxon>Lactobacillaceae</taxon>
        <taxon>Apilactobacillus</taxon>
    </lineage>
</organism>
<dbReference type="InterPro" id="IPR005399">
    <property type="entry name" value="K_chnl_volt-dep_bsu_KCNAB-rel"/>
</dbReference>
<evidence type="ECO:0000256" key="3">
    <source>
        <dbReference type="ARBA" id="ARBA00023002"/>
    </source>
</evidence>
<comment type="caution">
    <text evidence="5">The sequence shown here is derived from an EMBL/GenBank/DDBJ whole genome shotgun (WGS) entry which is preliminary data.</text>
</comment>